<sequence>MLLVLTAPLSADFGEVDTTRGLRVGSGRTAVVDEDLHELAVVAQLANGVLLPIRRQLPAITMLEPKLCIIIHVHHIPFVCSDVVQHRLCEPAPQIEEG</sequence>
<keyword evidence="2" id="KW-1185">Reference proteome</keyword>
<evidence type="ECO:0000313" key="2">
    <source>
        <dbReference type="Proteomes" id="UP000054538"/>
    </source>
</evidence>
<dbReference type="HOGENOM" id="CLU_2334235_0_0_1"/>
<reference evidence="2" key="2">
    <citation type="submission" date="2015-01" db="EMBL/GenBank/DDBJ databases">
        <title>Evolutionary Origins and Diversification of the Mycorrhizal Mutualists.</title>
        <authorList>
            <consortium name="DOE Joint Genome Institute"/>
            <consortium name="Mycorrhizal Genomics Consortium"/>
            <person name="Kohler A."/>
            <person name="Kuo A."/>
            <person name="Nagy L.G."/>
            <person name="Floudas D."/>
            <person name="Copeland A."/>
            <person name="Barry K.W."/>
            <person name="Cichocki N."/>
            <person name="Veneault-Fourrey C."/>
            <person name="LaButti K."/>
            <person name="Lindquist E.A."/>
            <person name="Lipzen A."/>
            <person name="Lundell T."/>
            <person name="Morin E."/>
            <person name="Murat C."/>
            <person name="Riley R."/>
            <person name="Ohm R."/>
            <person name="Sun H."/>
            <person name="Tunlid A."/>
            <person name="Henrissat B."/>
            <person name="Grigoriev I.V."/>
            <person name="Hibbett D.S."/>
            <person name="Martin F."/>
        </authorList>
    </citation>
    <scope>NUCLEOTIDE SEQUENCE [LARGE SCALE GENOMIC DNA]</scope>
    <source>
        <strain evidence="2">Ve08.2h10</strain>
    </source>
</reference>
<evidence type="ECO:0000313" key="1">
    <source>
        <dbReference type="EMBL" id="KIK80673.1"/>
    </source>
</evidence>
<organism evidence="1 2">
    <name type="scientific">Paxillus rubicundulus Ve08.2h10</name>
    <dbReference type="NCBI Taxonomy" id="930991"/>
    <lineage>
        <taxon>Eukaryota</taxon>
        <taxon>Fungi</taxon>
        <taxon>Dikarya</taxon>
        <taxon>Basidiomycota</taxon>
        <taxon>Agaricomycotina</taxon>
        <taxon>Agaricomycetes</taxon>
        <taxon>Agaricomycetidae</taxon>
        <taxon>Boletales</taxon>
        <taxon>Paxilineae</taxon>
        <taxon>Paxillaceae</taxon>
        <taxon>Paxillus</taxon>
    </lineage>
</organism>
<proteinExistence type="predicted"/>
<name>A0A0D0CYF5_9AGAM</name>
<reference evidence="1 2" key="1">
    <citation type="submission" date="2014-04" db="EMBL/GenBank/DDBJ databases">
        <authorList>
            <consortium name="DOE Joint Genome Institute"/>
            <person name="Kuo A."/>
            <person name="Kohler A."/>
            <person name="Jargeat P."/>
            <person name="Nagy L.G."/>
            <person name="Floudas D."/>
            <person name="Copeland A."/>
            <person name="Barry K.W."/>
            <person name="Cichocki N."/>
            <person name="Veneault-Fourrey C."/>
            <person name="LaButti K."/>
            <person name="Lindquist E.A."/>
            <person name="Lipzen A."/>
            <person name="Lundell T."/>
            <person name="Morin E."/>
            <person name="Murat C."/>
            <person name="Sun H."/>
            <person name="Tunlid A."/>
            <person name="Henrissat B."/>
            <person name="Grigoriev I.V."/>
            <person name="Hibbett D.S."/>
            <person name="Martin F."/>
            <person name="Nordberg H.P."/>
            <person name="Cantor M.N."/>
            <person name="Hua S.X."/>
        </authorList>
    </citation>
    <scope>NUCLEOTIDE SEQUENCE [LARGE SCALE GENOMIC DNA]</scope>
    <source>
        <strain evidence="1 2">Ve08.2h10</strain>
    </source>
</reference>
<dbReference type="EMBL" id="KN825962">
    <property type="protein sequence ID" value="KIK80673.1"/>
    <property type="molecule type" value="Genomic_DNA"/>
</dbReference>
<accession>A0A0D0CYF5</accession>
<dbReference type="AlphaFoldDB" id="A0A0D0CYF5"/>
<gene>
    <name evidence="1" type="ORF">PAXRUDRAFT_833389</name>
</gene>
<dbReference type="Proteomes" id="UP000054538">
    <property type="component" value="Unassembled WGS sequence"/>
</dbReference>
<protein>
    <submittedName>
        <fullName evidence="1">Uncharacterized protein</fullName>
    </submittedName>
</protein>
<dbReference type="InParanoid" id="A0A0D0CYF5"/>